<dbReference type="Gene3D" id="3.90.550.10">
    <property type="entry name" value="Spore Coat Polysaccharide Biosynthesis Protein SpsA, Chain A"/>
    <property type="match status" value="1"/>
</dbReference>
<name>A0ABR8X4L3_9MICO</name>
<dbReference type="Pfam" id="PF00535">
    <property type="entry name" value="Glycos_transf_2"/>
    <property type="match status" value="1"/>
</dbReference>
<evidence type="ECO:0000259" key="1">
    <source>
        <dbReference type="Pfam" id="PF00535"/>
    </source>
</evidence>
<dbReference type="EMBL" id="JACSPM010000002">
    <property type="protein sequence ID" value="MBD8023766.1"/>
    <property type="molecule type" value="Genomic_DNA"/>
</dbReference>
<sequence length="161" mass="17112">MTAALARITADSAVDRAPAGRATIGCLILARDAEESVAGVIESLLHQTRVPDVIHVIVSDTSDVTVEIASRYAGPRDVITALGAQATRVFVHDIGRSPDARASALDYGCTLAEGYDYLLGVDGDTVVGERAIEHLESEAMSDTRTLGMFFTLIRHESGEKV</sequence>
<gene>
    <name evidence="2" type="ORF">H9622_09195</name>
</gene>
<reference evidence="2 3" key="1">
    <citation type="submission" date="2020-08" db="EMBL/GenBank/DDBJ databases">
        <title>A Genomic Blueprint of the Chicken Gut Microbiome.</title>
        <authorList>
            <person name="Gilroy R."/>
            <person name="Ravi A."/>
            <person name="Getino M."/>
            <person name="Pursley I."/>
            <person name="Horton D.L."/>
            <person name="Alikhan N.-F."/>
            <person name="Baker D."/>
            <person name="Gharbi K."/>
            <person name="Hall N."/>
            <person name="Watson M."/>
            <person name="Adriaenssens E.M."/>
            <person name="Foster-Nyarko E."/>
            <person name="Jarju S."/>
            <person name="Secka A."/>
            <person name="Antonio M."/>
            <person name="Oren A."/>
            <person name="Chaudhuri R."/>
            <person name="La Ragione R.M."/>
            <person name="Hildebrand F."/>
            <person name="Pallen M.J."/>
        </authorList>
    </citation>
    <scope>NUCLEOTIDE SEQUENCE [LARGE SCALE GENOMIC DNA]</scope>
    <source>
        <strain evidence="2 3">Sa1CUA4</strain>
    </source>
</reference>
<feature type="domain" description="Glycosyltransferase 2-like" evidence="1">
    <location>
        <begin position="28"/>
        <end position="138"/>
    </location>
</feature>
<dbReference type="InterPro" id="IPR029044">
    <property type="entry name" value="Nucleotide-diphossugar_trans"/>
</dbReference>
<dbReference type="SUPFAM" id="SSF53448">
    <property type="entry name" value="Nucleotide-diphospho-sugar transferases"/>
    <property type="match status" value="1"/>
</dbReference>
<evidence type="ECO:0000313" key="3">
    <source>
        <dbReference type="Proteomes" id="UP000602532"/>
    </source>
</evidence>
<evidence type="ECO:0000313" key="2">
    <source>
        <dbReference type="EMBL" id="MBD8023766.1"/>
    </source>
</evidence>
<dbReference type="Proteomes" id="UP000602532">
    <property type="component" value="Unassembled WGS sequence"/>
</dbReference>
<proteinExistence type="predicted"/>
<accession>A0ABR8X4L3</accession>
<dbReference type="InterPro" id="IPR001173">
    <property type="entry name" value="Glyco_trans_2-like"/>
</dbReference>
<keyword evidence="3" id="KW-1185">Reference proteome</keyword>
<organism evidence="2 3">
    <name type="scientific">Microbacterium gallinarum</name>
    <dbReference type="NCBI Taxonomy" id="2762209"/>
    <lineage>
        <taxon>Bacteria</taxon>
        <taxon>Bacillati</taxon>
        <taxon>Actinomycetota</taxon>
        <taxon>Actinomycetes</taxon>
        <taxon>Micrococcales</taxon>
        <taxon>Microbacteriaceae</taxon>
        <taxon>Microbacterium</taxon>
    </lineage>
</organism>
<protein>
    <submittedName>
        <fullName evidence="2">Glycosyltransferase</fullName>
    </submittedName>
</protein>
<dbReference type="RefSeq" id="WP_191766074.1">
    <property type="nucleotide sequence ID" value="NZ_JACSPM010000002.1"/>
</dbReference>
<comment type="caution">
    <text evidence="2">The sequence shown here is derived from an EMBL/GenBank/DDBJ whole genome shotgun (WGS) entry which is preliminary data.</text>
</comment>